<organism evidence="1">
    <name type="scientific">marine metagenome</name>
    <dbReference type="NCBI Taxonomy" id="408172"/>
    <lineage>
        <taxon>unclassified sequences</taxon>
        <taxon>metagenomes</taxon>
        <taxon>ecological metagenomes</taxon>
    </lineage>
</organism>
<accession>A0A383DX60</accession>
<proteinExistence type="predicted"/>
<dbReference type="EMBL" id="UINC01220981">
    <property type="protein sequence ID" value="SVE49132.1"/>
    <property type="molecule type" value="Genomic_DNA"/>
</dbReference>
<feature type="non-terminal residue" evidence="1">
    <location>
        <position position="165"/>
    </location>
</feature>
<dbReference type="AlphaFoldDB" id="A0A383DX60"/>
<protein>
    <submittedName>
        <fullName evidence="1">Uncharacterized protein</fullName>
    </submittedName>
</protein>
<gene>
    <name evidence="1" type="ORF">METZ01_LOCUS501986</name>
</gene>
<evidence type="ECO:0000313" key="1">
    <source>
        <dbReference type="EMBL" id="SVE49132.1"/>
    </source>
</evidence>
<reference evidence="1" key="1">
    <citation type="submission" date="2018-05" db="EMBL/GenBank/DDBJ databases">
        <authorList>
            <person name="Lanie J.A."/>
            <person name="Ng W.-L."/>
            <person name="Kazmierczak K.M."/>
            <person name="Andrzejewski T.M."/>
            <person name="Davidsen T.M."/>
            <person name="Wayne K.J."/>
            <person name="Tettelin H."/>
            <person name="Glass J.I."/>
            <person name="Rusch D."/>
            <person name="Podicherti R."/>
            <person name="Tsui H.-C.T."/>
            <person name="Winkler M.E."/>
        </authorList>
    </citation>
    <scope>NUCLEOTIDE SEQUENCE</scope>
</reference>
<sequence>MDDGYQQWSPNPGSPACNYNQLAIIEGDCLYNNCLGVCPEILDNNGNWIPNLDFTDTQYDECGECGGDGSTCSDCNGVPNGTAYINPLCMDDINLNGCVGGDTEISDCLNIDLSFEGILVSGSTDTIKVFVTNLDILESLDIEFQYESSILDTMLFSLDGTALEN</sequence>
<name>A0A383DX60_9ZZZZ</name>